<evidence type="ECO:0000259" key="1">
    <source>
        <dbReference type="Pfam" id="PF07669"/>
    </source>
</evidence>
<reference evidence="2" key="1">
    <citation type="submission" date="2022-08" db="EMBL/GenBank/DDBJ databases">
        <authorList>
            <person name="Volokhov D.V."/>
            <person name="Furtak V.A."/>
            <person name="Zagorodnyaya T.A."/>
        </authorList>
    </citation>
    <scope>NUCLEOTIDE SEQUENCE</scope>
    <source>
        <strain evidence="2">CSL10203-ORH2</strain>
    </source>
</reference>
<dbReference type="Gene3D" id="3.40.50.150">
    <property type="entry name" value="Vaccinia Virus protein VP39"/>
    <property type="match status" value="1"/>
</dbReference>
<keyword evidence="2" id="KW-0489">Methyltransferase</keyword>
<dbReference type="Pfam" id="PF07669">
    <property type="entry name" value="Eco57I"/>
    <property type="match status" value="1"/>
</dbReference>
<dbReference type="Proteomes" id="UP001166947">
    <property type="component" value="Unassembled WGS sequence"/>
</dbReference>
<dbReference type="RefSeq" id="WP_259291354.1">
    <property type="nucleotide sequence ID" value="NZ_JANUXW010000003.1"/>
</dbReference>
<protein>
    <submittedName>
        <fullName evidence="2">Eco57I restriction-modification methylase domain-containing protein</fullName>
    </submittedName>
</protein>
<dbReference type="GO" id="GO:0008168">
    <property type="term" value="F:methyltransferase activity"/>
    <property type="evidence" value="ECO:0007669"/>
    <property type="project" value="UniProtKB-KW"/>
</dbReference>
<comment type="caution">
    <text evidence="2">The sequence shown here is derived from an EMBL/GenBank/DDBJ whole genome shotgun (WGS) entry which is preliminary data.</text>
</comment>
<sequence length="341" mass="39362">MKFDVVVGNPPYQESREDTRDDSIYHYFYDLAEKAGFKYCLISPARFLFNAGSTDRNWNKKMLSDKHINVEYYEQNSANVFQNTDIKGGVAIIYRDKDKNFGEIGTFTVFKVLNHIVKKVSKLTNATMSSIISGQGIYKFTPKMHEDYPEVIKILSKNHPNDVGTNALTTLHNILFYPEKPNDKHEYVAVLGRFQHKRALHYIRKDYLNEPFAFDKWKVILPKANGNGKLGEPLSSPFVGRPLIGFTQTFISIGAFDSEIEAQNTLKYIKSKFTRVMLGVLKITQDNPRNKWEKVPLQNFTCHSDIDWTKSISEIDQQLYKKYGLNQTEIDFIENKVAPMN</sequence>
<evidence type="ECO:0000313" key="3">
    <source>
        <dbReference type="Proteomes" id="UP001166947"/>
    </source>
</evidence>
<proteinExistence type="predicted"/>
<dbReference type="GO" id="GO:0032259">
    <property type="term" value="P:methylation"/>
    <property type="evidence" value="ECO:0007669"/>
    <property type="project" value="UniProtKB-KW"/>
</dbReference>
<dbReference type="InterPro" id="IPR002052">
    <property type="entry name" value="DNA_methylase_N6_adenine_CS"/>
</dbReference>
<evidence type="ECO:0000313" key="2">
    <source>
        <dbReference type="EMBL" id="MCS4533541.1"/>
    </source>
</evidence>
<dbReference type="PROSITE" id="PS00092">
    <property type="entry name" value="N6_MTASE"/>
    <property type="match status" value="1"/>
</dbReference>
<name>A0ABT2FBE7_9NEIS</name>
<organism evidence="2 3">
    <name type="scientific">Neisseria montereyensis</name>
    <dbReference type="NCBI Taxonomy" id="2973938"/>
    <lineage>
        <taxon>Bacteria</taxon>
        <taxon>Pseudomonadati</taxon>
        <taxon>Pseudomonadota</taxon>
        <taxon>Betaproteobacteria</taxon>
        <taxon>Neisseriales</taxon>
        <taxon>Neisseriaceae</taxon>
        <taxon>Neisseria</taxon>
    </lineage>
</organism>
<dbReference type="InterPro" id="IPR029063">
    <property type="entry name" value="SAM-dependent_MTases_sf"/>
</dbReference>
<keyword evidence="3" id="KW-1185">Reference proteome</keyword>
<dbReference type="SUPFAM" id="SSF53335">
    <property type="entry name" value="S-adenosyl-L-methionine-dependent methyltransferases"/>
    <property type="match status" value="1"/>
</dbReference>
<gene>
    <name evidence="2" type="ORF">NXS09_04415</name>
</gene>
<feature type="domain" description="Type II methyltransferase M.TaqI-like" evidence="1">
    <location>
        <begin position="1"/>
        <end position="81"/>
    </location>
</feature>
<accession>A0ABT2FBE7</accession>
<keyword evidence="2" id="KW-0808">Transferase</keyword>
<dbReference type="EMBL" id="JANUXW010000003">
    <property type="protein sequence ID" value="MCS4533541.1"/>
    <property type="molecule type" value="Genomic_DNA"/>
</dbReference>
<dbReference type="InterPro" id="IPR011639">
    <property type="entry name" value="MethylTrfase_TaqI-like_dom"/>
</dbReference>
<reference evidence="2" key="2">
    <citation type="journal article" date="2023" name="Curr. Microbiol.">
        <title>Neisseria montereyensis sp. nov., Isolated from Oropharynx of California Sea Lion (Zalophus californianus): Genomic, Phylogenetic, and Phenotypic Study.</title>
        <authorList>
            <person name="Volokhov D.V."/>
            <person name="Zagorodnyaya T.A."/>
            <person name="Furtak V.A."/>
            <person name="Nattanmai G."/>
            <person name="Randall L."/>
            <person name="Jose S."/>
            <person name="Gao Y."/>
            <person name="Gulland F.M."/>
            <person name="Eisenberg T."/>
            <person name="Delmonte P."/>
            <person name="Blom J."/>
            <person name="Mitchell K.K."/>
        </authorList>
    </citation>
    <scope>NUCLEOTIDE SEQUENCE</scope>
    <source>
        <strain evidence="2">CSL10203-ORH2</strain>
    </source>
</reference>